<dbReference type="PANTHER" id="PTHR21666">
    <property type="entry name" value="PEPTIDASE-RELATED"/>
    <property type="match status" value="1"/>
</dbReference>
<sequence>MRKIKLVSVLLAVLLTLGGILYLYSSVKVGIEIPPSASLLAKKESIPLKVEVDPNLPLLKLEIFLIQGTHKVVLYSGKPQNGLFNFEIDTAKAGLKDGKAQIVAKLLFPWGGEKTVYRKEVTIDGTPPSVDVVHQPHRLVVGEPGVLIVKSSEDTDQIFISLGEAKFPLLKVGDNIYKTIFTAPLFLLQNPERFYIVAIDKAGNVTRKFLPVAVKVKKFRKVKINLTDPILERIVLKYFDDTENALQKFKVINEQFREEDHKKLVEICRNSNGIFYPVGAFKQLPGSKPTAYFGDYRTYYYKGEVVSQSVHKGLDLAKYRHAPVVAANDGKVSFVGRLKIYGKVILIDHGFGIFTLYAHLNDFTVKEGDRVKKGDIIGYTDTTGLALGDHLHFGILAWGYATNPLFFFDKKYLNYNLYPYIGSSD</sequence>
<dbReference type="Proteomes" id="UP000606463">
    <property type="component" value="Unassembled WGS sequence"/>
</dbReference>
<feature type="domain" description="M23ase beta-sheet core" evidence="2">
    <location>
        <begin position="310"/>
        <end position="404"/>
    </location>
</feature>
<dbReference type="AlphaFoldDB" id="A0A9D1CFD4"/>
<dbReference type="InterPro" id="IPR011055">
    <property type="entry name" value="Dup_hybrid_motif"/>
</dbReference>
<dbReference type="Pfam" id="PF01551">
    <property type="entry name" value="Peptidase_M23"/>
    <property type="match status" value="1"/>
</dbReference>
<reference evidence="3" key="1">
    <citation type="journal article" date="2020" name="ISME J.">
        <title>Gammaproteobacteria mediating utilization of methyl-, sulfur- and petroleum organic compounds in deep ocean hydrothermal plumes.</title>
        <authorList>
            <person name="Zhou Z."/>
            <person name="Liu Y."/>
            <person name="Pan J."/>
            <person name="Cron B.R."/>
            <person name="Toner B.M."/>
            <person name="Anantharaman K."/>
            <person name="Breier J.A."/>
            <person name="Dick G.J."/>
            <person name="Li M."/>
        </authorList>
    </citation>
    <scope>NUCLEOTIDE SEQUENCE</scope>
    <source>
        <strain evidence="3">SZUA-1501</strain>
    </source>
</reference>
<organism evidence="3 4">
    <name type="scientific">Aquifex aeolicus</name>
    <dbReference type="NCBI Taxonomy" id="63363"/>
    <lineage>
        <taxon>Bacteria</taxon>
        <taxon>Pseudomonadati</taxon>
        <taxon>Aquificota</taxon>
        <taxon>Aquificia</taxon>
        <taxon>Aquificales</taxon>
        <taxon>Aquificaceae</taxon>
        <taxon>Aquifex</taxon>
    </lineage>
</organism>
<dbReference type="Gene3D" id="2.70.70.10">
    <property type="entry name" value="Glucose Permease (Domain IIA)"/>
    <property type="match status" value="1"/>
</dbReference>
<evidence type="ECO:0000313" key="3">
    <source>
        <dbReference type="EMBL" id="HIP98032.1"/>
    </source>
</evidence>
<evidence type="ECO:0000259" key="2">
    <source>
        <dbReference type="Pfam" id="PF01551"/>
    </source>
</evidence>
<dbReference type="PANTHER" id="PTHR21666:SF289">
    <property type="entry name" value="L-ALA--D-GLU ENDOPEPTIDASE"/>
    <property type="match status" value="1"/>
</dbReference>
<protein>
    <submittedName>
        <fullName evidence="3">M23 family metallopeptidase</fullName>
    </submittedName>
</protein>
<dbReference type="CDD" id="cd12797">
    <property type="entry name" value="M23_peptidase"/>
    <property type="match status" value="1"/>
</dbReference>
<dbReference type="InterPro" id="IPR050570">
    <property type="entry name" value="Cell_wall_metabolism_enzyme"/>
</dbReference>
<comment type="caution">
    <text evidence="3">The sequence shown here is derived from an EMBL/GenBank/DDBJ whole genome shotgun (WGS) entry which is preliminary data.</text>
</comment>
<proteinExistence type="predicted"/>
<keyword evidence="1" id="KW-0732">Signal</keyword>
<evidence type="ECO:0000313" key="4">
    <source>
        <dbReference type="Proteomes" id="UP000606463"/>
    </source>
</evidence>
<gene>
    <name evidence="3" type="ORF">EYH37_01500</name>
</gene>
<evidence type="ECO:0000256" key="1">
    <source>
        <dbReference type="ARBA" id="ARBA00022729"/>
    </source>
</evidence>
<dbReference type="EMBL" id="DQVE01000014">
    <property type="protein sequence ID" value="HIP98032.1"/>
    <property type="molecule type" value="Genomic_DNA"/>
</dbReference>
<accession>A0A9D1CFD4</accession>
<dbReference type="InterPro" id="IPR016047">
    <property type="entry name" value="M23ase_b-sheet_dom"/>
</dbReference>
<dbReference type="GO" id="GO:0004222">
    <property type="term" value="F:metalloendopeptidase activity"/>
    <property type="evidence" value="ECO:0007669"/>
    <property type="project" value="TreeGrafter"/>
</dbReference>
<dbReference type="SUPFAM" id="SSF51261">
    <property type="entry name" value="Duplicated hybrid motif"/>
    <property type="match status" value="1"/>
</dbReference>
<name>A0A9D1CFD4_AQUAO</name>